<evidence type="ECO:0000313" key="2">
    <source>
        <dbReference type="Proteomes" id="UP000026962"/>
    </source>
</evidence>
<dbReference type="AlphaFoldDB" id="A0A0E0KZE8"/>
<proteinExistence type="predicted"/>
<reference evidence="1" key="1">
    <citation type="submission" date="2015-04" db="UniProtKB">
        <authorList>
            <consortium name="EnsemblPlants"/>
        </authorList>
    </citation>
    <scope>IDENTIFICATION</scope>
</reference>
<evidence type="ECO:0000313" key="1">
    <source>
        <dbReference type="EnsemblPlants" id="OPUNC05G05510.1"/>
    </source>
</evidence>
<sequence>MPNHQLAISAFRPLLGSSRPASNTHQHGLQQLKVHHVIGWKTASKVHGLPTTAASRSAVIIDETIAYSESLKLTSNGKKI</sequence>
<dbReference type="Proteomes" id="UP000026962">
    <property type="component" value="Chromosome 5"/>
</dbReference>
<keyword evidence="2" id="KW-1185">Reference proteome</keyword>
<dbReference type="HOGENOM" id="CLU_2593960_0_0_1"/>
<accession>A0A0E0KZE8</accession>
<reference evidence="1" key="2">
    <citation type="submission" date="2018-05" db="EMBL/GenBank/DDBJ databases">
        <title>OpunRS2 (Oryza punctata Reference Sequence Version 2).</title>
        <authorList>
            <person name="Zhang J."/>
            <person name="Kudrna D."/>
            <person name="Lee S."/>
            <person name="Talag J."/>
            <person name="Welchert J."/>
            <person name="Wing R.A."/>
        </authorList>
    </citation>
    <scope>NUCLEOTIDE SEQUENCE [LARGE SCALE GENOMIC DNA]</scope>
</reference>
<dbReference type="EnsemblPlants" id="OPUNC05G05510.1">
    <property type="protein sequence ID" value="OPUNC05G05510.1"/>
    <property type="gene ID" value="OPUNC05G05510"/>
</dbReference>
<dbReference type="Gramene" id="OPUNC05G05510.1">
    <property type="protein sequence ID" value="OPUNC05G05510.1"/>
    <property type="gene ID" value="OPUNC05G05510"/>
</dbReference>
<organism evidence="1">
    <name type="scientific">Oryza punctata</name>
    <name type="common">Red rice</name>
    <dbReference type="NCBI Taxonomy" id="4537"/>
    <lineage>
        <taxon>Eukaryota</taxon>
        <taxon>Viridiplantae</taxon>
        <taxon>Streptophyta</taxon>
        <taxon>Embryophyta</taxon>
        <taxon>Tracheophyta</taxon>
        <taxon>Spermatophyta</taxon>
        <taxon>Magnoliopsida</taxon>
        <taxon>Liliopsida</taxon>
        <taxon>Poales</taxon>
        <taxon>Poaceae</taxon>
        <taxon>BOP clade</taxon>
        <taxon>Oryzoideae</taxon>
        <taxon>Oryzeae</taxon>
        <taxon>Oryzinae</taxon>
        <taxon>Oryza</taxon>
    </lineage>
</organism>
<name>A0A0E0KZE8_ORYPU</name>
<protein>
    <submittedName>
        <fullName evidence="1">Uncharacterized protein</fullName>
    </submittedName>
</protein>